<reference evidence="1 2" key="1">
    <citation type="journal article" date="2021" name="Elife">
        <title>Chloroplast acquisition without the gene transfer in kleptoplastic sea slugs, Plakobranchus ocellatus.</title>
        <authorList>
            <person name="Maeda T."/>
            <person name="Takahashi S."/>
            <person name="Yoshida T."/>
            <person name="Shimamura S."/>
            <person name="Takaki Y."/>
            <person name="Nagai Y."/>
            <person name="Toyoda A."/>
            <person name="Suzuki Y."/>
            <person name="Arimoto A."/>
            <person name="Ishii H."/>
            <person name="Satoh N."/>
            <person name="Nishiyama T."/>
            <person name="Hasebe M."/>
            <person name="Maruyama T."/>
            <person name="Minagawa J."/>
            <person name="Obokata J."/>
            <person name="Shigenobu S."/>
        </authorList>
    </citation>
    <scope>NUCLEOTIDE SEQUENCE [LARGE SCALE GENOMIC DNA]</scope>
</reference>
<dbReference type="Gene3D" id="3.90.70.120">
    <property type="match status" value="1"/>
</dbReference>
<organism evidence="1 2">
    <name type="scientific">Plakobranchus ocellatus</name>
    <dbReference type="NCBI Taxonomy" id="259542"/>
    <lineage>
        <taxon>Eukaryota</taxon>
        <taxon>Metazoa</taxon>
        <taxon>Spiralia</taxon>
        <taxon>Lophotrochozoa</taxon>
        <taxon>Mollusca</taxon>
        <taxon>Gastropoda</taxon>
        <taxon>Heterobranchia</taxon>
        <taxon>Euthyneura</taxon>
        <taxon>Panpulmonata</taxon>
        <taxon>Sacoglossa</taxon>
        <taxon>Placobranchoidea</taxon>
        <taxon>Plakobranchidae</taxon>
        <taxon>Plakobranchus</taxon>
    </lineage>
</organism>
<dbReference type="EMBL" id="BLXT01004470">
    <property type="protein sequence ID" value="GFO12886.1"/>
    <property type="molecule type" value="Genomic_DNA"/>
</dbReference>
<evidence type="ECO:0000313" key="2">
    <source>
        <dbReference type="Proteomes" id="UP000735302"/>
    </source>
</evidence>
<gene>
    <name evidence="1" type="ORF">PoB_003939100</name>
</gene>
<dbReference type="Proteomes" id="UP000735302">
    <property type="component" value="Unassembled WGS sequence"/>
</dbReference>
<proteinExistence type="predicted"/>
<keyword evidence="2" id="KW-1185">Reference proteome</keyword>
<evidence type="ECO:0000313" key="1">
    <source>
        <dbReference type="EMBL" id="GFO12886.1"/>
    </source>
</evidence>
<accession>A0AAV4B238</accession>
<protein>
    <submittedName>
        <fullName evidence="1">Uncharacterized protein</fullName>
    </submittedName>
</protein>
<sequence length="93" mass="10469">MELNLQGPLFVSLTLRVRPYAFIEETLNEVHEYTILTIGSCTSGYSICLIKKEDSFYIFDCHSRDEKGMPVSDGTAVSTKHTASDDVEIFLTE</sequence>
<name>A0AAV4B238_9GAST</name>
<comment type="caution">
    <text evidence="1">The sequence shown here is derived from an EMBL/GenBank/DDBJ whole genome shotgun (WGS) entry which is preliminary data.</text>
</comment>
<dbReference type="AlphaFoldDB" id="A0AAV4B238"/>